<evidence type="ECO:0000256" key="9">
    <source>
        <dbReference type="SAM" id="Coils"/>
    </source>
</evidence>
<dbReference type="AlphaFoldDB" id="A0A075ATS6"/>
<proteinExistence type="predicted"/>
<feature type="domain" description="Protein kinase" evidence="10">
    <location>
        <begin position="1"/>
        <end position="297"/>
    </location>
</feature>
<dbReference type="EMBL" id="KE561185">
    <property type="protein sequence ID" value="EPZ32095.1"/>
    <property type="molecule type" value="Genomic_DNA"/>
</dbReference>
<dbReference type="HOGENOM" id="CLU_540342_0_0_1"/>
<dbReference type="SMART" id="SM00220">
    <property type="entry name" value="S_TKc"/>
    <property type="match status" value="1"/>
</dbReference>
<evidence type="ECO:0000256" key="2">
    <source>
        <dbReference type="ARBA" id="ARBA00022527"/>
    </source>
</evidence>
<accession>A0A075ATS6</accession>
<keyword evidence="6" id="KW-0067">ATP-binding</keyword>
<evidence type="ECO:0000313" key="11">
    <source>
        <dbReference type="EMBL" id="EPZ32095.1"/>
    </source>
</evidence>
<dbReference type="EC" id="2.7.11.1" evidence="1"/>
<dbReference type="OrthoDB" id="4062651at2759"/>
<dbReference type="GO" id="GO:0005524">
    <property type="term" value="F:ATP binding"/>
    <property type="evidence" value="ECO:0007669"/>
    <property type="project" value="UniProtKB-KW"/>
</dbReference>
<dbReference type="Proteomes" id="UP000030755">
    <property type="component" value="Unassembled WGS sequence"/>
</dbReference>
<dbReference type="PANTHER" id="PTHR24356:SF1">
    <property type="entry name" value="SERINE_THREONINE-PROTEIN KINASE GREATWALL"/>
    <property type="match status" value="1"/>
</dbReference>
<evidence type="ECO:0000313" key="12">
    <source>
        <dbReference type="Proteomes" id="UP000030755"/>
    </source>
</evidence>
<protein>
    <recommendedName>
        <fullName evidence="1">non-specific serine/threonine protein kinase</fullName>
        <ecNumber evidence="1">2.7.11.1</ecNumber>
    </recommendedName>
</protein>
<sequence>MSAGYKISVHYVFRLKTMQTYAAKVFHGADDYKKDQSLISQFYSEIRALDLLKNSPFTPNLICTNAKLIEKKIVDEPYFIIMEHIPGFDLGSFANQYDPVDKENFLEHFKINYTFDLDKIREIAAKCVLALEHLKAARLISRDIKPGNIMVDNGKIKLIDFNASVMKKDEDIKRMGTLFFIAPELASTPSRLDYSTSSDIFSLGVTLYHLHGCNLINLKDSEEKTREKMYPYRNVNQIFMQKEKRLFSETMENLIKVGIIRNCPKEFNLVFFDLIKKMICDSQNRLTIEQIKKHRFFQKIDWDKMALNLEFEDKRLRDSGIYLEENAISFNEFLSLSASQSNSLEGDEIIEKKSSLKDANIEQTSVNVKENKKSAKEPEGLIAKTSNAEKTVEIKEDKVDEKQRKSDERHKYFKMLQQIKVLREEIFAMEALEKNEQALLACMRNRLENLEQINHEAEEKVACENNFGGDEIRKYFEMVKQINREAEMKVLREEILSMETLERNE</sequence>
<feature type="coiled-coil region" evidence="9">
    <location>
        <begin position="433"/>
        <end position="467"/>
    </location>
</feature>
<dbReference type="Pfam" id="PF00069">
    <property type="entry name" value="Pkinase"/>
    <property type="match status" value="1"/>
</dbReference>
<dbReference type="PROSITE" id="PS50011">
    <property type="entry name" value="PROTEIN_KINASE_DOM"/>
    <property type="match status" value="1"/>
</dbReference>
<evidence type="ECO:0000256" key="1">
    <source>
        <dbReference type="ARBA" id="ARBA00012513"/>
    </source>
</evidence>
<evidence type="ECO:0000256" key="8">
    <source>
        <dbReference type="ARBA" id="ARBA00048679"/>
    </source>
</evidence>
<gene>
    <name evidence="11" type="ORF">O9G_003942</name>
</gene>
<keyword evidence="4" id="KW-0547">Nucleotide-binding</keyword>
<organism evidence="11 12">
    <name type="scientific">Rozella allomycis (strain CSF55)</name>
    <dbReference type="NCBI Taxonomy" id="988480"/>
    <lineage>
        <taxon>Eukaryota</taxon>
        <taxon>Fungi</taxon>
        <taxon>Fungi incertae sedis</taxon>
        <taxon>Cryptomycota</taxon>
        <taxon>Cryptomycota incertae sedis</taxon>
        <taxon>Rozella</taxon>
    </lineage>
</organism>
<evidence type="ECO:0000256" key="4">
    <source>
        <dbReference type="ARBA" id="ARBA00022741"/>
    </source>
</evidence>
<evidence type="ECO:0000256" key="6">
    <source>
        <dbReference type="ARBA" id="ARBA00022840"/>
    </source>
</evidence>
<evidence type="ECO:0000256" key="3">
    <source>
        <dbReference type="ARBA" id="ARBA00022679"/>
    </source>
</evidence>
<keyword evidence="9" id="KW-0175">Coiled coil</keyword>
<dbReference type="PANTHER" id="PTHR24356">
    <property type="entry name" value="SERINE/THREONINE-PROTEIN KINASE"/>
    <property type="match status" value="1"/>
</dbReference>
<dbReference type="GO" id="GO:0004674">
    <property type="term" value="F:protein serine/threonine kinase activity"/>
    <property type="evidence" value="ECO:0007669"/>
    <property type="project" value="UniProtKB-KW"/>
</dbReference>
<name>A0A075ATS6_ROZAC</name>
<keyword evidence="3" id="KW-0808">Transferase</keyword>
<reference evidence="11 12" key="1">
    <citation type="journal article" date="2013" name="Curr. Biol.">
        <title>Shared signatures of parasitism and phylogenomics unite Cryptomycota and microsporidia.</title>
        <authorList>
            <person name="James T.Y."/>
            <person name="Pelin A."/>
            <person name="Bonen L."/>
            <person name="Ahrendt S."/>
            <person name="Sain D."/>
            <person name="Corradi N."/>
            <person name="Stajich J.E."/>
        </authorList>
    </citation>
    <scope>NUCLEOTIDE SEQUENCE [LARGE SCALE GENOMIC DNA]</scope>
    <source>
        <strain evidence="11 12">CSF55</strain>
    </source>
</reference>
<comment type="catalytic activity">
    <reaction evidence="8">
        <text>L-seryl-[protein] + ATP = O-phospho-L-seryl-[protein] + ADP + H(+)</text>
        <dbReference type="Rhea" id="RHEA:17989"/>
        <dbReference type="Rhea" id="RHEA-COMP:9863"/>
        <dbReference type="Rhea" id="RHEA-COMP:11604"/>
        <dbReference type="ChEBI" id="CHEBI:15378"/>
        <dbReference type="ChEBI" id="CHEBI:29999"/>
        <dbReference type="ChEBI" id="CHEBI:30616"/>
        <dbReference type="ChEBI" id="CHEBI:83421"/>
        <dbReference type="ChEBI" id="CHEBI:456216"/>
        <dbReference type="EC" id="2.7.11.1"/>
    </reaction>
</comment>
<dbReference type="InterPro" id="IPR011009">
    <property type="entry name" value="Kinase-like_dom_sf"/>
</dbReference>
<feature type="non-terminal residue" evidence="11">
    <location>
        <position position="505"/>
    </location>
</feature>
<comment type="catalytic activity">
    <reaction evidence="7">
        <text>L-threonyl-[protein] + ATP = O-phospho-L-threonyl-[protein] + ADP + H(+)</text>
        <dbReference type="Rhea" id="RHEA:46608"/>
        <dbReference type="Rhea" id="RHEA-COMP:11060"/>
        <dbReference type="Rhea" id="RHEA-COMP:11605"/>
        <dbReference type="ChEBI" id="CHEBI:15378"/>
        <dbReference type="ChEBI" id="CHEBI:30013"/>
        <dbReference type="ChEBI" id="CHEBI:30616"/>
        <dbReference type="ChEBI" id="CHEBI:61977"/>
        <dbReference type="ChEBI" id="CHEBI:456216"/>
        <dbReference type="EC" id="2.7.11.1"/>
    </reaction>
</comment>
<evidence type="ECO:0000256" key="7">
    <source>
        <dbReference type="ARBA" id="ARBA00047899"/>
    </source>
</evidence>
<keyword evidence="2" id="KW-0723">Serine/threonine-protein kinase</keyword>
<evidence type="ECO:0000259" key="10">
    <source>
        <dbReference type="PROSITE" id="PS50011"/>
    </source>
</evidence>
<dbReference type="InterPro" id="IPR050236">
    <property type="entry name" value="Ser_Thr_kinase_AGC"/>
</dbReference>
<dbReference type="SUPFAM" id="SSF56112">
    <property type="entry name" value="Protein kinase-like (PK-like)"/>
    <property type="match status" value="1"/>
</dbReference>
<keyword evidence="12" id="KW-1185">Reference proteome</keyword>
<dbReference type="STRING" id="988480.A0A075ATS6"/>
<keyword evidence="5 11" id="KW-0418">Kinase</keyword>
<dbReference type="InterPro" id="IPR000719">
    <property type="entry name" value="Prot_kinase_dom"/>
</dbReference>
<evidence type="ECO:0000256" key="5">
    <source>
        <dbReference type="ARBA" id="ARBA00022777"/>
    </source>
</evidence>
<dbReference type="Gene3D" id="1.10.510.10">
    <property type="entry name" value="Transferase(Phosphotransferase) domain 1"/>
    <property type="match status" value="1"/>
</dbReference>